<feature type="region of interest" description="Disordered" evidence="1">
    <location>
        <begin position="307"/>
        <end position="327"/>
    </location>
</feature>
<dbReference type="Proteomes" id="UP001419268">
    <property type="component" value="Unassembled WGS sequence"/>
</dbReference>
<name>A0AAP0JUY4_9MAGN</name>
<keyword evidence="3" id="KW-1185">Reference proteome</keyword>
<sequence>MQWRIYSWPSIFSRYLITKPFRVLQDLVQTLKLIMQKLFQYTDLKVVRAVLLVKKCFAKKEKSQARTLGRVMSIIRGKYYVLPVKSVLMEGWVEKRSRRNIRDWIKKHKKSRSDHLIQLLANNHQSNQQPISGDDEINNCLLLVKKTTVVNDIYKRKAAEDIWMSRKISNHWFQKQFIHPLLEKIQNQTYLERTSFQGFSCKVLMENEVGFIFEMINDFRREKKSLEELCHHMKQVAIDILHLFLMELPNAIFKYISDSPYEEFEERIRLSLKFICRLDLIDSKISWSPLTAESILGYTRVNEQVEDSDSSSDMAGITSPADSDDFI</sequence>
<dbReference type="AlphaFoldDB" id="A0AAP0JUY4"/>
<gene>
    <name evidence="2" type="ORF">Scep_010348</name>
</gene>
<protein>
    <submittedName>
        <fullName evidence="2">Uncharacterized protein</fullName>
    </submittedName>
</protein>
<comment type="caution">
    <text evidence="2">The sequence shown here is derived from an EMBL/GenBank/DDBJ whole genome shotgun (WGS) entry which is preliminary data.</text>
</comment>
<proteinExistence type="predicted"/>
<accession>A0AAP0JUY4</accession>
<organism evidence="2 3">
    <name type="scientific">Stephania cephalantha</name>
    <dbReference type="NCBI Taxonomy" id="152367"/>
    <lineage>
        <taxon>Eukaryota</taxon>
        <taxon>Viridiplantae</taxon>
        <taxon>Streptophyta</taxon>
        <taxon>Embryophyta</taxon>
        <taxon>Tracheophyta</taxon>
        <taxon>Spermatophyta</taxon>
        <taxon>Magnoliopsida</taxon>
        <taxon>Ranunculales</taxon>
        <taxon>Menispermaceae</taxon>
        <taxon>Menispermoideae</taxon>
        <taxon>Cissampelideae</taxon>
        <taxon>Stephania</taxon>
    </lineage>
</organism>
<dbReference type="EMBL" id="JBBNAG010000004">
    <property type="protein sequence ID" value="KAK9140667.1"/>
    <property type="molecule type" value="Genomic_DNA"/>
</dbReference>
<evidence type="ECO:0000313" key="3">
    <source>
        <dbReference type="Proteomes" id="UP001419268"/>
    </source>
</evidence>
<evidence type="ECO:0000313" key="2">
    <source>
        <dbReference type="EMBL" id="KAK9140667.1"/>
    </source>
</evidence>
<reference evidence="2 3" key="1">
    <citation type="submission" date="2024-01" db="EMBL/GenBank/DDBJ databases">
        <title>Genome assemblies of Stephania.</title>
        <authorList>
            <person name="Yang L."/>
        </authorList>
    </citation>
    <scope>NUCLEOTIDE SEQUENCE [LARGE SCALE GENOMIC DNA]</scope>
    <source>
        <strain evidence="2">JXDWG</strain>
        <tissue evidence="2">Leaf</tissue>
    </source>
</reference>
<evidence type="ECO:0000256" key="1">
    <source>
        <dbReference type="SAM" id="MobiDB-lite"/>
    </source>
</evidence>